<proteinExistence type="predicted"/>
<dbReference type="PROSITE" id="PS50157">
    <property type="entry name" value="ZINC_FINGER_C2H2_2"/>
    <property type="match status" value="1"/>
</dbReference>
<evidence type="ECO:0000256" key="2">
    <source>
        <dbReference type="ARBA" id="ARBA00023242"/>
    </source>
</evidence>
<comment type="subcellular location">
    <subcellularLocation>
        <location evidence="1">Nucleus</location>
    </subcellularLocation>
</comment>
<evidence type="ECO:0000313" key="6">
    <source>
        <dbReference type="Proteomes" id="UP000695022"/>
    </source>
</evidence>
<evidence type="ECO:0000256" key="3">
    <source>
        <dbReference type="PROSITE-ProRule" id="PRU00042"/>
    </source>
</evidence>
<name>A0ABM1E609_PRICU</name>
<keyword evidence="2" id="KW-0539">Nucleus</keyword>
<gene>
    <name evidence="7" type="primary">LOC106809161</name>
</gene>
<feature type="compositionally biased region" description="Acidic residues" evidence="4">
    <location>
        <begin position="73"/>
        <end position="85"/>
    </location>
</feature>
<evidence type="ECO:0000256" key="4">
    <source>
        <dbReference type="SAM" id="MobiDB-lite"/>
    </source>
</evidence>
<sequence>MLCSLCCRFVPVGPQQLSQHMSEGEKTSGAADAGFALLTKKNEHDTKLMPPPPPLGMRPKNMPPAHSLVANDYGDDSEPEEESQVEEMAPLVNFSAAAAVAAPGGIEAKITDWDKLACLLCRRQFSSKEMLLRHQQMSDLHKQNHRDAA</sequence>
<keyword evidence="3" id="KW-0863">Zinc-finger</keyword>
<dbReference type="Gene3D" id="3.30.160.60">
    <property type="entry name" value="Classic Zinc Finger"/>
    <property type="match status" value="1"/>
</dbReference>
<dbReference type="Proteomes" id="UP000695022">
    <property type="component" value="Unplaced"/>
</dbReference>
<organism evidence="6 7">
    <name type="scientific">Priapulus caudatus</name>
    <name type="common">Priapulid worm</name>
    <dbReference type="NCBI Taxonomy" id="37621"/>
    <lineage>
        <taxon>Eukaryota</taxon>
        <taxon>Metazoa</taxon>
        <taxon>Ecdysozoa</taxon>
        <taxon>Scalidophora</taxon>
        <taxon>Priapulida</taxon>
        <taxon>Priapulimorpha</taxon>
        <taxon>Priapulimorphida</taxon>
        <taxon>Priapulidae</taxon>
        <taxon>Priapulus</taxon>
    </lineage>
</organism>
<dbReference type="InterPro" id="IPR013087">
    <property type="entry name" value="Znf_C2H2_type"/>
</dbReference>
<feature type="domain" description="C2H2-type" evidence="5">
    <location>
        <begin position="116"/>
        <end position="146"/>
    </location>
</feature>
<keyword evidence="3" id="KW-0479">Metal-binding</keyword>
<evidence type="ECO:0000259" key="5">
    <source>
        <dbReference type="PROSITE" id="PS50157"/>
    </source>
</evidence>
<dbReference type="GeneID" id="106809161"/>
<protein>
    <submittedName>
        <fullName evidence="7">RNA-binding protein 5-like</fullName>
    </submittedName>
</protein>
<reference evidence="7" key="1">
    <citation type="submission" date="2025-08" db="UniProtKB">
        <authorList>
            <consortium name="RefSeq"/>
        </authorList>
    </citation>
    <scope>IDENTIFICATION</scope>
</reference>
<evidence type="ECO:0000256" key="1">
    <source>
        <dbReference type="ARBA" id="ARBA00004123"/>
    </source>
</evidence>
<dbReference type="RefSeq" id="XP_014667630.1">
    <property type="nucleotide sequence ID" value="XM_014812144.1"/>
</dbReference>
<keyword evidence="3" id="KW-0862">Zinc</keyword>
<feature type="region of interest" description="Disordered" evidence="4">
    <location>
        <begin position="41"/>
        <end position="86"/>
    </location>
</feature>
<accession>A0ABM1E609</accession>
<keyword evidence="6" id="KW-1185">Reference proteome</keyword>
<evidence type="ECO:0000313" key="7">
    <source>
        <dbReference type="RefSeq" id="XP_014667630.1"/>
    </source>
</evidence>
<dbReference type="PANTHER" id="PTHR13948">
    <property type="entry name" value="RNA-BINDING PROTEIN"/>
    <property type="match status" value="1"/>
</dbReference>
<dbReference type="PANTHER" id="PTHR13948:SF22">
    <property type="entry name" value="RNA-BINDING PROTEIN 6"/>
    <property type="match status" value="1"/>
</dbReference>